<dbReference type="GO" id="GO:0004830">
    <property type="term" value="F:tryptophan-tRNA ligase activity"/>
    <property type="evidence" value="ECO:0007669"/>
    <property type="project" value="UniProtKB-UniRule"/>
</dbReference>
<keyword evidence="5 8" id="KW-0648">Protein biosynthesis</keyword>
<comment type="subcellular location">
    <subcellularLocation>
        <location evidence="8">Cytoplasm</location>
    </subcellularLocation>
</comment>
<feature type="short sequence motif" description="'HIGH' region" evidence="8">
    <location>
        <begin position="17"/>
        <end position="25"/>
    </location>
</feature>
<keyword evidence="2 8" id="KW-0436">Ligase</keyword>
<feature type="binding site" evidence="8">
    <location>
        <begin position="24"/>
        <end position="25"/>
    </location>
    <ligand>
        <name>ATP</name>
        <dbReference type="ChEBI" id="CHEBI:30616"/>
    </ligand>
</feature>
<keyword evidence="6 8" id="KW-0030">Aminoacyl-tRNA synthetase</keyword>
<comment type="similarity">
    <text evidence="1 8 9">Belongs to the class-I aminoacyl-tRNA synthetase family.</text>
</comment>
<dbReference type="InterPro" id="IPR001412">
    <property type="entry name" value="aa-tRNA-synth_I_CS"/>
</dbReference>
<feature type="binding site" evidence="8">
    <location>
        <begin position="153"/>
        <end position="155"/>
    </location>
    <ligand>
        <name>ATP</name>
        <dbReference type="ChEBI" id="CHEBI:30616"/>
    </ligand>
</feature>
<keyword evidence="4 8" id="KW-0067">ATP-binding</keyword>
<organism evidence="10 11">
    <name type="scientific">Ilumatobacter coccineus (strain NBRC 103263 / KCTC 29153 / YM16-304)</name>
    <dbReference type="NCBI Taxonomy" id="1313172"/>
    <lineage>
        <taxon>Bacteria</taxon>
        <taxon>Bacillati</taxon>
        <taxon>Actinomycetota</taxon>
        <taxon>Acidimicrobiia</taxon>
        <taxon>Acidimicrobiales</taxon>
        <taxon>Ilumatobacteraceae</taxon>
        <taxon>Ilumatobacter</taxon>
    </lineage>
</organism>
<feature type="short sequence motif" description="'KMSKS' region" evidence="8">
    <location>
        <begin position="201"/>
        <end position="205"/>
    </location>
</feature>
<evidence type="ECO:0000256" key="8">
    <source>
        <dbReference type="HAMAP-Rule" id="MF_00140"/>
    </source>
</evidence>
<dbReference type="FunFam" id="1.10.240.10:FF:000002">
    <property type="entry name" value="Tryptophan--tRNA ligase"/>
    <property type="match status" value="1"/>
</dbReference>
<dbReference type="GO" id="GO:0006436">
    <property type="term" value="P:tryptophanyl-tRNA aminoacylation"/>
    <property type="evidence" value="ECO:0007669"/>
    <property type="project" value="UniProtKB-UniRule"/>
</dbReference>
<dbReference type="EC" id="6.1.1.2" evidence="8"/>
<evidence type="ECO:0000313" key="11">
    <source>
        <dbReference type="Proteomes" id="UP000011863"/>
    </source>
</evidence>
<reference evidence="10 11" key="1">
    <citation type="journal article" date="2013" name="Int. J. Syst. Evol. Microbiol.">
        <title>Ilumatobacter nonamiense sp. nov. and Ilumatobacter coccineum sp. nov., isolated from seashore sand.</title>
        <authorList>
            <person name="Matsumoto A."/>
            <person name="Kasai H."/>
            <person name="Matsuo Y."/>
            <person name="Shizuri Y."/>
            <person name="Ichikawa N."/>
            <person name="Fujita N."/>
            <person name="Omura S."/>
            <person name="Takahashi Y."/>
        </authorList>
    </citation>
    <scope>NUCLEOTIDE SEQUENCE [LARGE SCALE GENOMIC DNA]</scope>
    <source>
        <strain evidence="11">NBRC 103263 / KCTC 29153 / YM16-304</strain>
    </source>
</reference>
<dbReference type="PROSITE" id="PS00178">
    <property type="entry name" value="AA_TRNA_LIGASE_I"/>
    <property type="match status" value="1"/>
</dbReference>
<dbReference type="NCBIfam" id="TIGR00233">
    <property type="entry name" value="trpS"/>
    <property type="match status" value="1"/>
</dbReference>
<dbReference type="KEGG" id="aym:YM304_24950"/>
<dbReference type="InterPro" id="IPR024109">
    <property type="entry name" value="Trp-tRNA-ligase_bac-type"/>
</dbReference>
<comment type="catalytic activity">
    <reaction evidence="7 8">
        <text>tRNA(Trp) + L-tryptophan + ATP = L-tryptophyl-tRNA(Trp) + AMP + diphosphate + H(+)</text>
        <dbReference type="Rhea" id="RHEA:24080"/>
        <dbReference type="Rhea" id="RHEA-COMP:9671"/>
        <dbReference type="Rhea" id="RHEA-COMP:9705"/>
        <dbReference type="ChEBI" id="CHEBI:15378"/>
        <dbReference type="ChEBI" id="CHEBI:30616"/>
        <dbReference type="ChEBI" id="CHEBI:33019"/>
        <dbReference type="ChEBI" id="CHEBI:57912"/>
        <dbReference type="ChEBI" id="CHEBI:78442"/>
        <dbReference type="ChEBI" id="CHEBI:78535"/>
        <dbReference type="ChEBI" id="CHEBI:456215"/>
        <dbReference type="EC" id="6.1.1.2"/>
    </reaction>
</comment>
<evidence type="ECO:0000256" key="2">
    <source>
        <dbReference type="ARBA" id="ARBA00022598"/>
    </source>
</evidence>
<evidence type="ECO:0000256" key="6">
    <source>
        <dbReference type="ARBA" id="ARBA00023146"/>
    </source>
</evidence>
<dbReference type="InterPro" id="IPR050203">
    <property type="entry name" value="Trp-tRNA_synthetase"/>
</dbReference>
<sequence>MNTKASHPPRVLSCIQPTGDLHLGNYLGALRNWVNGQHGCDAFHGVVDLHALTVTEQPGVVGDATLRTAAMLFAVGLDPEVATVFAQSHVPEHSQLAWVMQCQISFGELSRMTQFKDKSAKREGSFVSAGLFTYPTLQAADILLYDTNEVPVGDDQRQHIEITRDAAIRFNHRFGDTLVIPEAVTPAAGARVMSLQDPTSKMSKSDESGAGCIYLVDESAAIMKKFKRAVTDSETGPDSVRFDRENKPGVSNLLEINAAVTGRTPQQVAEGLDMYGKLKVETGEAVVAAIEPIRERYNELMGDPGELARLLRVGAEKARHVASATVERVHDAIGMVPA</sequence>
<dbReference type="GO" id="GO:0005524">
    <property type="term" value="F:ATP binding"/>
    <property type="evidence" value="ECO:0007669"/>
    <property type="project" value="UniProtKB-UniRule"/>
</dbReference>
<comment type="function">
    <text evidence="8">Catalyzes the attachment of tryptophan to tRNA(Trp).</text>
</comment>
<name>A0A6C7EC95_ILUCY</name>
<protein>
    <recommendedName>
        <fullName evidence="8">Tryptophan--tRNA ligase</fullName>
        <ecNumber evidence="8">6.1.1.2</ecNumber>
    </recommendedName>
    <alternativeName>
        <fullName evidence="8">Tryptophanyl-tRNA synthetase</fullName>
        <shortName evidence="8">TrpRS</shortName>
    </alternativeName>
</protein>
<proteinExistence type="inferred from homology"/>
<dbReference type="RefSeq" id="WP_015442056.1">
    <property type="nucleotide sequence ID" value="NC_020520.1"/>
</dbReference>
<dbReference type="PANTHER" id="PTHR43766:SF1">
    <property type="entry name" value="TRYPTOPHAN--TRNA LIGASE, MITOCHONDRIAL"/>
    <property type="match status" value="1"/>
</dbReference>
<keyword evidence="3 8" id="KW-0547">Nucleotide-binding</keyword>
<evidence type="ECO:0000313" key="10">
    <source>
        <dbReference type="EMBL" id="BAN02809.1"/>
    </source>
</evidence>
<dbReference type="InterPro" id="IPR014729">
    <property type="entry name" value="Rossmann-like_a/b/a_fold"/>
</dbReference>
<keyword evidence="11" id="KW-1185">Reference proteome</keyword>
<dbReference type="PANTHER" id="PTHR43766">
    <property type="entry name" value="TRYPTOPHAN--TRNA LIGASE, MITOCHONDRIAL"/>
    <property type="match status" value="1"/>
</dbReference>
<dbReference type="SUPFAM" id="SSF52374">
    <property type="entry name" value="Nucleotidylyl transferase"/>
    <property type="match status" value="1"/>
</dbReference>
<comment type="subunit">
    <text evidence="8">Homodimer.</text>
</comment>
<dbReference type="Gene3D" id="3.40.50.620">
    <property type="entry name" value="HUPs"/>
    <property type="match status" value="1"/>
</dbReference>
<evidence type="ECO:0000256" key="1">
    <source>
        <dbReference type="ARBA" id="ARBA00005594"/>
    </source>
</evidence>
<dbReference type="AlphaFoldDB" id="A0A6C7EC95"/>
<dbReference type="InterPro" id="IPR002306">
    <property type="entry name" value="Trp-tRNA-ligase"/>
</dbReference>
<evidence type="ECO:0000256" key="5">
    <source>
        <dbReference type="ARBA" id="ARBA00022917"/>
    </source>
</evidence>
<keyword evidence="8" id="KW-0963">Cytoplasm</keyword>
<accession>A0A6C7EC95</accession>
<dbReference type="Gene3D" id="1.10.240.10">
    <property type="entry name" value="Tyrosyl-Transfer RNA Synthetase"/>
    <property type="match status" value="1"/>
</dbReference>
<dbReference type="PRINTS" id="PR01039">
    <property type="entry name" value="TRNASYNTHTRP"/>
</dbReference>
<evidence type="ECO:0000256" key="9">
    <source>
        <dbReference type="RuleBase" id="RU363036"/>
    </source>
</evidence>
<dbReference type="GO" id="GO:0005829">
    <property type="term" value="C:cytosol"/>
    <property type="evidence" value="ECO:0007669"/>
    <property type="project" value="TreeGrafter"/>
</dbReference>
<feature type="binding site" evidence="8">
    <location>
        <position position="141"/>
    </location>
    <ligand>
        <name>L-tryptophan</name>
        <dbReference type="ChEBI" id="CHEBI:57912"/>
    </ligand>
</feature>
<dbReference type="Pfam" id="PF00579">
    <property type="entry name" value="tRNA-synt_1b"/>
    <property type="match status" value="1"/>
</dbReference>
<evidence type="ECO:0000256" key="3">
    <source>
        <dbReference type="ARBA" id="ARBA00022741"/>
    </source>
</evidence>
<dbReference type="HAMAP" id="MF_00140_B">
    <property type="entry name" value="Trp_tRNA_synth_B"/>
    <property type="match status" value="1"/>
</dbReference>
<evidence type="ECO:0000256" key="4">
    <source>
        <dbReference type="ARBA" id="ARBA00022840"/>
    </source>
</evidence>
<feature type="binding site" evidence="8">
    <location>
        <position position="192"/>
    </location>
    <ligand>
        <name>ATP</name>
        <dbReference type="ChEBI" id="CHEBI:30616"/>
    </ligand>
</feature>
<dbReference type="CDD" id="cd00806">
    <property type="entry name" value="TrpRS_core"/>
    <property type="match status" value="1"/>
</dbReference>
<gene>
    <name evidence="8 10" type="primary">trpS</name>
    <name evidence="10" type="ORF">YM304_24950</name>
</gene>
<feature type="binding site" evidence="8">
    <location>
        <begin position="16"/>
        <end position="18"/>
    </location>
    <ligand>
        <name>ATP</name>
        <dbReference type="ChEBI" id="CHEBI:30616"/>
    </ligand>
</feature>
<dbReference type="EMBL" id="AP012057">
    <property type="protein sequence ID" value="BAN02809.1"/>
    <property type="molecule type" value="Genomic_DNA"/>
</dbReference>
<dbReference type="Proteomes" id="UP000011863">
    <property type="component" value="Chromosome"/>
</dbReference>
<dbReference type="InterPro" id="IPR002305">
    <property type="entry name" value="aa-tRNA-synth_Ic"/>
</dbReference>
<feature type="binding site" evidence="8">
    <location>
        <begin position="201"/>
        <end position="205"/>
    </location>
    <ligand>
        <name>ATP</name>
        <dbReference type="ChEBI" id="CHEBI:30616"/>
    </ligand>
</feature>
<evidence type="ECO:0000256" key="7">
    <source>
        <dbReference type="ARBA" id="ARBA00049929"/>
    </source>
</evidence>